<evidence type="ECO:0000313" key="3">
    <source>
        <dbReference type="Proteomes" id="UP000250235"/>
    </source>
</evidence>
<evidence type="ECO:0000256" key="1">
    <source>
        <dbReference type="SAM" id="MobiDB-lite"/>
    </source>
</evidence>
<dbReference type="EMBL" id="KV002020">
    <property type="protein sequence ID" value="KZV38223.1"/>
    <property type="molecule type" value="Genomic_DNA"/>
</dbReference>
<protein>
    <submittedName>
        <fullName evidence="2">Uncharacterized protein</fullName>
    </submittedName>
</protein>
<dbReference type="Proteomes" id="UP000250235">
    <property type="component" value="Unassembled WGS sequence"/>
</dbReference>
<keyword evidence="3" id="KW-1185">Reference proteome</keyword>
<organism evidence="2 3">
    <name type="scientific">Dorcoceras hygrometricum</name>
    <dbReference type="NCBI Taxonomy" id="472368"/>
    <lineage>
        <taxon>Eukaryota</taxon>
        <taxon>Viridiplantae</taxon>
        <taxon>Streptophyta</taxon>
        <taxon>Embryophyta</taxon>
        <taxon>Tracheophyta</taxon>
        <taxon>Spermatophyta</taxon>
        <taxon>Magnoliopsida</taxon>
        <taxon>eudicotyledons</taxon>
        <taxon>Gunneridae</taxon>
        <taxon>Pentapetalae</taxon>
        <taxon>asterids</taxon>
        <taxon>lamiids</taxon>
        <taxon>Lamiales</taxon>
        <taxon>Gesneriaceae</taxon>
        <taxon>Didymocarpoideae</taxon>
        <taxon>Trichosporeae</taxon>
        <taxon>Loxocarpinae</taxon>
        <taxon>Dorcoceras</taxon>
    </lineage>
</organism>
<evidence type="ECO:0000313" key="2">
    <source>
        <dbReference type="EMBL" id="KZV38223.1"/>
    </source>
</evidence>
<sequence length="222" mass="24774">MLYANWDTLSTTWGTTSWIKATPSCESCTTSRQQHNNPMGTSGSNPSTESNKYSKRKAVDKYADAMLEIEVQPNAESRGFSKQQLDSWITQHLERNNGKAVVTECILSIWELPTVSSANSPSREMGDGSYPLASSFKVYGSYSLVLKPNILRYRQRDTMRAAGLASSLRLLLQLRLCGTISRWFEKLVARAVDRYDDVGVMHSLLLVVNCVVLVAADQQARL</sequence>
<reference evidence="2 3" key="1">
    <citation type="journal article" date="2015" name="Proc. Natl. Acad. Sci. U.S.A.">
        <title>The resurrection genome of Boea hygrometrica: A blueprint for survival of dehydration.</title>
        <authorList>
            <person name="Xiao L."/>
            <person name="Yang G."/>
            <person name="Zhang L."/>
            <person name="Yang X."/>
            <person name="Zhao S."/>
            <person name="Ji Z."/>
            <person name="Zhou Q."/>
            <person name="Hu M."/>
            <person name="Wang Y."/>
            <person name="Chen M."/>
            <person name="Xu Y."/>
            <person name="Jin H."/>
            <person name="Xiao X."/>
            <person name="Hu G."/>
            <person name="Bao F."/>
            <person name="Hu Y."/>
            <person name="Wan P."/>
            <person name="Li L."/>
            <person name="Deng X."/>
            <person name="Kuang T."/>
            <person name="Xiang C."/>
            <person name="Zhu J.K."/>
            <person name="Oliver M.J."/>
            <person name="He Y."/>
        </authorList>
    </citation>
    <scope>NUCLEOTIDE SEQUENCE [LARGE SCALE GENOMIC DNA]</scope>
    <source>
        <strain evidence="3">cv. XS01</strain>
    </source>
</reference>
<proteinExistence type="predicted"/>
<gene>
    <name evidence="2" type="ORF">F511_36662</name>
</gene>
<feature type="compositionally biased region" description="Polar residues" evidence="1">
    <location>
        <begin position="29"/>
        <end position="51"/>
    </location>
</feature>
<name>A0A2Z7BUH1_9LAMI</name>
<dbReference type="AlphaFoldDB" id="A0A2Z7BUH1"/>
<feature type="region of interest" description="Disordered" evidence="1">
    <location>
        <begin position="29"/>
        <end position="55"/>
    </location>
</feature>
<accession>A0A2Z7BUH1</accession>